<dbReference type="SMART" id="SM00052">
    <property type="entry name" value="EAL"/>
    <property type="match status" value="1"/>
</dbReference>
<dbReference type="Gene3D" id="3.30.450.20">
    <property type="entry name" value="PAS domain"/>
    <property type="match status" value="2"/>
</dbReference>
<dbReference type="PROSITE" id="PS50112">
    <property type="entry name" value="PAS"/>
    <property type="match status" value="1"/>
</dbReference>
<gene>
    <name evidence="5" type="ORF">B1B05_12995</name>
    <name evidence="6" type="ORF">SAMN05443094_10693</name>
</gene>
<dbReference type="Proteomes" id="UP000215545">
    <property type="component" value="Unassembled WGS sequence"/>
</dbReference>
<dbReference type="SMART" id="SM00091">
    <property type="entry name" value="PAS"/>
    <property type="match status" value="1"/>
</dbReference>
<dbReference type="Pfam" id="PF08448">
    <property type="entry name" value="PAS_4"/>
    <property type="match status" value="1"/>
</dbReference>
<dbReference type="InterPro" id="IPR000160">
    <property type="entry name" value="GGDEF_dom"/>
</dbReference>
<dbReference type="InterPro" id="IPR001633">
    <property type="entry name" value="EAL_dom"/>
</dbReference>
<dbReference type="STRING" id="1017273.SAMN05443094_10693"/>
<dbReference type="InterPro" id="IPR052155">
    <property type="entry name" value="Biofilm_reg_signaling"/>
</dbReference>
<dbReference type="PROSITE" id="PS50883">
    <property type="entry name" value="EAL"/>
    <property type="match status" value="1"/>
</dbReference>
<dbReference type="NCBIfam" id="TIGR00229">
    <property type="entry name" value="sensory_box"/>
    <property type="match status" value="1"/>
</dbReference>
<dbReference type="AlphaFoldDB" id="A0A1N6Z4G0"/>
<evidence type="ECO:0000259" key="3">
    <source>
        <dbReference type="PROSITE" id="PS50883"/>
    </source>
</evidence>
<feature type="domain" description="GGDEF" evidence="4">
    <location>
        <begin position="287"/>
        <end position="419"/>
    </location>
</feature>
<dbReference type="OrthoDB" id="9759607at2"/>
<dbReference type="InterPro" id="IPR001610">
    <property type="entry name" value="PAC"/>
</dbReference>
<name>A0A1N6Z4G0_9BACI</name>
<evidence type="ECO:0000259" key="2">
    <source>
        <dbReference type="PROSITE" id="PS50113"/>
    </source>
</evidence>
<evidence type="ECO:0000259" key="4">
    <source>
        <dbReference type="PROSITE" id="PS50887"/>
    </source>
</evidence>
<dbReference type="InterPro" id="IPR035965">
    <property type="entry name" value="PAS-like_dom_sf"/>
</dbReference>
<dbReference type="InterPro" id="IPR029787">
    <property type="entry name" value="Nucleotide_cyclase"/>
</dbReference>
<dbReference type="PANTHER" id="PTHR44757:SF2">
    <property type="entry name" value="BIOFILM ARCHITECTURE MAINTENANCE PROTEIN MBAA"/>
    <property type="match status" value="1"/>
</dbReference>
<dbReference type="SMART" id="SM00267">
    <property type="entry name" value="GGDEF"/>
    <property type="match status" value="1"/>
</dbReference>
<evidence type="ECO:0000259" key="1">
    <source>
        <dbReference type="PROSITE" id="PS50112"/>
    </source>
</evidence>
<accession>A0A1N6Z4G0</accession>
<dbReference type="CDD" id="cd01949">
    <property type="entry name" value="GGDEF"/>
    <property type="match status" value="1"/>
</dbReference>
<reference evidence="6 7" key="1">
    <citation type="submission" date="2017-01" db="EMBL/GenBank/DDBJ databases">
        <authorList>
            <person name="Mah S.A."/>
            <person name="Swanson W.J."/>
            <person name="Moy G.W."/>
            <person name="Vacquier V.D."/>
        </authorList>
    </citation>
    <scope>NUCLEOTIDE SEQUENCE [LARGE SCALE GENOMIC DNA]</scope>
    <source>
        <strain evidence="6 7">NIO-1016</strain>
    </source>
</reference>
<dbReference type="SUPFAM" id="SSF55073">
    <property type="entry name" value="Nucleotide cyclase"/>
    <property type="match status" value="1"/>
</dbReference>
<dbReference type="SMART" id="SM00086">
    <property type="entry name" value="PAC"/>
    <property type="match status" value="1"/>
</dbReference>
<dbReference type="CDD" id="cd00130">
    <property type="entry name" value="PAS"/>
    <property type="match status" value="1"/>
</dbReference>
<dbReference type="FunFam" id="3.20.20.450:FF:000001">
    <property type="entry name" value="Cyclic di-GMP phosphodiesterase yahA"/>
    <property type="match status" value="1"/>
</dbReference>
<dbReference type="Pfam" id="PF13426">
    <property type="entry name" value="PAS_9"/>
    <property type="match status" value="1"/>
</dbReference>
<dbReference type="Proteomes" id="UP000186385">
    <property type="component" value="Unassembled WGS sequence"/>
</dbReference>
<dbReference type="RefSeq" id="WP_045851186.1">
    <property type="nucleotide sequence ID" value="NZ_FTLX01000006.1"/>
</dbReference>
<dbReference type="PROSITE" id="PS50113">
    <property type="entry name" value="PAC"/>
    <property type="match status" value="1"/>
</dbReference>
<proteinExistence type="predicted"/>
<feature type="domain" description="PAC" evidence="2">
    <location>
        <begin position="79"/>
        <end position="131"/>
    </location>
</feature>
<keyword evidence="8" id="KW-1185">Reference proteome</keyword>
<dbReference type="PROSITE" id="PS50887">
    <property type="entry name" value="GGDEF"/>
    <property type="match status" value="1"/>
</dbReference>
<dbReference type="EMBL" id="FTLX01000006">
    <property type="protein sequence ID" value="SIR21677.1"/>
    <property type="molecule type" value="Genomic_DNA"/>
</dbReference>
<dbReference type="SUPFAM" id="SSF141868">
    <property type="entry name" value="EAL domain-like"/>
    <property type="match status" value="1"/>
</dbReference>
<dbReference type="EMBL" id="MWSK01000006">
    <property type="protein sequence ID" value="OXS76586.1"/>
    <property type="molecule type" value="Genomic_DNA"/>
</dbReference>
<dbReference type="Pfam" id="PF00990">
    <property type="entry name" value="GGDEF"/>
    <property type="match status" value="1"/>
</dbReference>
<evidence type="ECO:0000313" key="8">
    <source>
        <dbReference type="Proteomes" id="UP000215545"/>
    </source>
</evidence>
<dbReference type="InterPro" id="IPR000014">
    <property type="entry name" value="PAS"/>
</dbReference>
<evidence type="ECO:0000313" key="6">
    <source>
        <dbReference type="EMBL" id="SIR21677.1"/>
    </source>
</evidence>
<dbReference type="FunFam" id="3.30.70.270:FF:000001">
    <property type="entry name" value="Diguanylate cyclase domain protein"/>
    <property type="match status" value="1"/>
</dbReference>
<dbReference type="Pfam" id="PF00563">
    <property type="entry name" value="EAL"/>
    <property type="match status" value="1"/>
</dbReference>
<reference evidence="8" key="2">
    <citation type="submission" date="2017-03" db="EMBL/GenBank/DDBJ databases">
        <title>Bacillus sp. V-88(T) DSM27956, whole genome shotgun sequencing project.</title>
        <authorList>
            <person name="Dastager S.G."/>
            <person name="Neurgaonkar P.S."/>
            <person name="Dharne M.S."/>
        </authorList>
    </citation>
    <scope>NUCLEOTIDE SEQUENCE [LARGE SCALE GENOMIC DNA]</scope>
    <source>
        <strain evidence="8">DSM 25145</strain>
    </source>
</reference>
<dbReference type="PANTHER" id="PTHR44757">
    <property type="entry name" value="DIGUANYLATE CYCLASE DGCP"/>
    <property type="match status" value="1"/>
</dbReference>
<dbReference type="CDD" id="cd01948">
    <property type="entry name" value="EAL"/>
    <property type="match status" value="1"/>
</dbReference>
<dbReference type="InterPro" id="IPR013656">
    <property type="entry name" value="PAS_4"/>
</dbReference>
<dbReference type="Gene3D" id="3.30.70.270">
    <property type="match status" value="1"/>
</dbReference>
<reference evidence="5" key="3">
    <citation type="submission" date="2017-03" db="EMBL/GenBank/DDBJ databases">
        <authorList>
            <person name="Dastager S.G."/>
            <person name="Neurgaonkar P.S."/>
            <person name="Dharne M.S."/>
        </authorList>
    </citation>
    <scope>NUCLEOTIDE SEQUENCE</scope>
    <source>
        <strain evidence="5">DSM 25145</strain>
    </source>
</reference>
<sequence length="677" mass="77144">MLNHLTDISAMLHALENEFSISITHIDGHILYVNDKFCTISKYTRDEIIGQPHSIFDSHLHPADYFSSLRSTLEQGLVWKKDVHNKAKDGSFYSVSATIIPIFNEQHQLVKYMSVDSDITEKVQTKDKLELALKQQFQHVVKHLQNAIFKYKETDEGQLLLTMIEGKLAKRMGMPSDLESPISFEDILPAHTVPRFYPHLKRGLAGEELHFEIDLFDRFFLVYLSPIKEDGRVIEVVGTAIDITTRKQAEKRIHQMAHYDDLTGLANRRLFQKELTAELDLSSKKKEPFAVMFLDLDRFKNVNDTMGHSNGDLLLIKVADRLRKCIRQTDIAARLGGDEYAILLPSITRKTAGMIAKRICDEMNHFFLIENLDIFISTSIGISMYPADGTDAEALIQNADAAMYFAKEKGKNNYQFFTVDLHRDLSDKMMLEREMHKAIDEQQFYLEYQPQIDMKTNKIIGTEALLRWNHPKIGLISPADFIPLAEETGLIIPIGSWVLETACAQNKAWQEAGFPPVRMSVNVSLRQFMQQHFVEKVEHILEQTGLAPEWLDLEITESMTADVSHAQKVLSCLREIGIHVSIDDFGTGYSSLSYLGKFPITKLKIDQSFVRDLSEDHQAIVKTIIDLARNLNMKVIAEGVESQEQARLLLEMNCTEAQGYLYARPLSALDMTKKLSG</sequence>
<organism evidence="6 7">
    <name type="scientific">Domibacillus enclensis</name>
    <dbReference type="NCBI Taxonomy" id="1017273"/>
    <lineage>
        <taxon>Bacteria</taxon>
        <taxon>Bacillati</taxon>
        <taxon>Bacillota</taxon>
        <taxon>Bacilli</taxon>
        <taxon>Bacillales</taxon>
        <taxon>Bacillaceae</taxon>
        <taxon>Domibacillus</taxon>
    </lineage>
</organism>
<dbReference type="NCBIfam" id="TIGR00254">
    <property type="entry name" value="GGDEF"/>
    <property type="match status" value="1"/>
</dbReference>
<dbReference type="SUPFAM" id="SSF55785">
    <property type="entry name" value="PYP-like sensor domain (PAS domain)"/>
    <property type="match status" value="2"/>
</dbReference>
<evidence type="ECO:0000313" key="5">
    <source>
        <dbReference type="EMBL" id="OXS76586.1"/>
    </source>
</evidence>
<dbReference type="InterPro" id="IPR043128">
    <property type="entry name" value="Rev_trsase/Diguanyl_cyclase"/>
</dbReference>
<protein>
    <submittedName>
        <fullName evidence="5">GGDEF domain-containing protein</fullName>
    </submittedName>
    <submittedName>
        <fullName evidence="6">PAS domain S-box-containing protein/diguanylate cyclase (GGDEF) domain-containing protein</fullName>
    </submittedName>
</protein>
<dbReference type="InterPro" id="IPR035919">
    <property type="entry name" value="EAL_sf"/>
</dbReference>
<dbReference type="InterPro" id="IPR000700">
    <property type="entry name" value="PAS-assoc_C"/>
</dbReference>
<feature type="domain" description="PAS" evidence="1">
    <location>
        <begin position="21"/>
        <end position="64"/>
    </location>
</feature>
<dbReference type="Gene3D" id="3.20.20.450">
    <property type="entry name" value="EAL domain"/>
    <property type="match status" value="1"/>
</dbReference>
<evidence type="ECO:0000313" key="7">
    <source>
        <dbReference type="Proteomes" id="UP000186385"/>
    </source>
</evidence>
<feature type="domain" description="EAL" evidence="3">
    <location>
        <begin position="428"/>
        <end position="677"/>
    </location>
</feature>